<evidence type="ECO:0000313" key="7">
    <source>
        <dbReference type="EMBL" id="CAH1966471.1"/>
    </source>
</evidence>
<proteinExistence type="predicted"/>
<evidence type="ECO:0000256" key="2">
    <source>
        <dbReference type="ARBA" id="ARBA00022692"/>
    </source>
</evidence>
<evidence type="ECO:0000256" key="1">
    <source>
        <dbReference type="ARBA" id="ARBA00004141"/>
    </source>
</evidence>
<feature type="transmembrane region" description="Helical" evidence="5">
    <location>
        <begin position="84"/>
        <end position="102"/>
    </location>
</feature>
<feature type="transmembrane region" description="Helical" evidence="5">
    <location>
        <begin position="177"/>
        <end position="194"/>
    </location>
</feature>
<name>A0A9P0P4F2_ACAOB</name>
<dbReference type="OrthoDB" id="6416122at2759"/>
<evidence type="ECO:0000256" key="3">
    <source>
        <dbReference type="ARBA" id="ARBA00022989"/>
    </source>
</evidence>
<protein>
    <recommendedName>
        <fullName evidence="6">RETREG1-3/ARL6IP-like N-terminal reticulon-homology domain-containing protein</fullName>
    </recommendedName>
</protein>
<dbReference type="Pfam" id="PF24456">
    <property type="entry name" value="RHD_RETREG1-3"/>
    <property type="match status" value="1"/>
</dbReference>
<dbReference type="GO" id="GO:0016020">
    <property type="term" value="C:membrane"/>
    <property type="evidence" value="ECO:0007669"/>
    <property type="project" value="UniProtKB-SubCell"/>
</dbReference>
<keyword evidence="2 5" id="KW-0812">Transmembrane</keyword>
<evidence type="ECO:0000256" key="4">
    <source>
        <dbReference type="ARBA" id="ARBA00023136"/>
    </source>
</evidence>
<dbReference type="Proteomes" id="UP001152888">
    <property type="component" value="Unassembled WGS sequence"/>
</dbReference>
<evidence type="ECO:0000256" key="5">
    <source>
        <dbReference type="SAM" id="Phobius"/>
    </source>
</evidence>
<dbReference type="EMBL" id="CAKOFQ010006734">
    <property type="protein sequence ID" value="CAH1966471.1"/>
    <property type="molecule type" value="Genomic_DNA"/>
</dbReference>
<dbReference type="InterPro" id="IPR052114">
    <property type="entry name" value="ER_autophagy_membrane_reg"/>
</dbReference>
<keyword evidence="4 5" id="KW-0472">Membrane</keyword>
<sequence>MSETESTDTRSRTFLDKFENNFAPDVNYAKFLNDPFSTTSIPSEYKISYAPTMESQIRRLRLSMETYREILVLTNGVLLWEKQWHPTAIIGGVTALFMLIWLSEPNILTIISLIGLIITVTDYILPAVVTAIFRTESWTNEKQRKYEEICTNIILYKTKFELLATSYYRMRITNPKLYFSITIFALSLLTWLGGTISNLFLVYLLVLTILLLPGMMTNGMLNRSSETLGKIFNDLVENAKSRVATTVKKIEML</sequence>
<feature type="domain" description="RETREG1-3/ARL6IP-like N-terminal reticulon-homology" evidence="6">
    <location>
        <begin position="67"/>
        <end position="233"/>
    </location>
</feature>
<accession>A0A9P0P4F2</accession>
<evidence type="ECO:0000313" key="8">
    <source>
        <dbReference type="Proteomes" id="UP001152888"/>
    </source>
</evidence>
<feature type="transmembrane region" description="Helical" evidence="5">
    <location>
        <begin position="200"/>
        <end position="221"/>
    </location>
</feature>
<evidence type="ECO:0000259" key="6">
    <source>
        <dbReference type="Pfam" id="PF24456"/>
    </source>
</evidence>
<gene>
    <name evidence="7" type="ORF">ACAOBT_LOCUS6862</name>
</gene>
<organism evidence="7 8">
    <name type="scientific">Acanthoscelides obtectus</name>
    <name type="common">Bean weevil</name>
    <name type="synonym">Bruchus obtectus</name>
    <dbReference type="NCBI Taxonomy" id="200917"/>
    <lineage>
        <taxon>Eukaryota</taxon>
        <taxon>Metazoa</taxon>
        <taxon>Ecdysozoa</taxon>
        <taxon>Arthropoda</taxon>
        <taxon>Hexapoda</taxon>
        <taxon>Insecta</taxon>
        <taxon>Pterygota</taxon>
        <taxon>Neoptera</taxon>
        <taxon>Endopterygota</taxon>
        <taxon>Coleoptera</taxon>
        <taxon>Polyphaga</taxon>
        <taxon>Cucujiformia</taxon>
        <taxon>Chrysomeloidea</taxon>
        <taxon>Chrysomelidae</taxon>
        <taxon>Bruchinae</taxon>
        <taxon>Bruchini</taxon>
        <taxon>Acanthoscelides</taxon>
    </lineage>
</organism>
<dbReference type="PANTHER" id="PTHR20952:SF0">
    <property type="entry name" value="ADP-RIBOSYLATION FACTOR-LIKE PROTEIN 6-INTERACTING PROTEIN 1"/>
    <property type="match status" value="1"/>
</dbReference>
<keyword evidence="8" id="KW-1185">Reference proteome</keyword>
<dbReference type="PANTHER" id="PTHR20952">
    <property type="entry name" value="ADP-RIBOSYLATION-LIKE FACTOR 6-INTERACTING PROTEIN"/>
    <property type="match status" value="1"/>
</dbReference>
<dbReference type="GO" id="GO:0005783">
    <property type="term" value="C:endoplasmic reticulum"/>
    <property type="evidence" value="ECO:0007669"/>
    <property type="project" value="UniProtKB-ARBA"/>
</dbReference>
<comment type="caution">
    <text evidence="7">The sequence shown here is derived from an EMBL/GenBank/DDBJ whole genome shotgun (WGS) entry which is preliminary data.</text>
</comment>
<feature type="transmembrane region" description="Helical" evidence="5">
    <location>
        <begin position="108"/>
        <end position="133"/>
    </location>
</feature>
<dbReference type="AlphaFoldDB" id="A0A9P0P4F2"/>
<dbReference type="InterPro" id="IPR057282">
    <property type="entry name" value="RETREG1-3-like_RHD"/>
</dbReference>
<keyword evidence="3 5" id="KW-1133">Transmembrane helix</keyword>
<reference evidence="7" key="1">
    <citation type="submission" date="2022-03" db="EMBL/GenBank/DDBJ databases">
        <authorList>
            <person name="Sayadi A."/>
        </authorList>
    </citation>
    <scope>NUCLEOTIDE SEQUENCE</scope>
</reference>
<comment type="subcellular location">
    <subcellularLocation>
        <location evidence="1">Membrane</location>
        <topology evidence="1">Multi-pass membrane protein</topology>
    </subcellularLocation>
</comment>